<feature type="domain" description="Mechanosensitive ion channel MscS" evidence="8">
    <location>
        <begin position="628"/>
        <end position="693"/>
    </location>
</feature>
<name>W0F0U7_9BACT</name>
<evidence type="ECO:0000256" key="3">
    <source>
        <dbReference type="ARBA" id="ARBA00022475"/>
    </source>
</evidence>
<proteinExistence type="inferred from homology"/>
<feature type="transmembrane region" description="Helical" evidence="7">
    <location>
        <begin position="589"/>
        <end position="607"/>
    </location>
</feature>
<feature type="transmembrane region" description="Helical" evidence="7">
    <location>
        <begin position="613"/>
        <end position="640"/>
    </location>
</feature>
<evidence type="ECO:0000256" key="6">
    <source>
        <dbReference type="ARBA" id="ARBA00023136"/>
    </source>
</evidence>
<dbReference type="PANTHER" id="PTHR30347">
    <property type="entry name" value="POTASSIUM CHANNEL RELATED"/>
    <property type="match status" value="1"/>
</dbReference>
<keyword evidence="6 7" id="KW-0472">Membrane</keyword>
<dbReference type="InterPro" id="IPR006685">
    <property type="entry name" value="MscS_channel_2nd"/>
</dbReference>
<dbReference type="InterPro" id="IPR011014">
    <property type="entry name" value="MscS_channel_TM-2"/>
</dbReference>
<evidence type="ECO:0000256" key="7">
    <source>
        <dbReference type="SAM" id="Phobius"/>
    </source>
</evidence>
<dbReference type="Gene3D" id="3.30.70.100">
    <property type="match status" value="1"/>
</dbReference>
<feature type="transmembrane region" description="Helical" evidence="7">
    <location>
        <begin position="498"/>
        <end position="515"/>
    </location>
</feature>
<dbReference type="SUPFAM" id="SSF82689">
    <property type="entry name" value="Mechanosensitive channel protein MscS (YggB), C-terminal domain"/>
    <property type="match status" value="1"/>
</dbReference>
<dbReference type="HOGENOM" id="CLU_017654_0_0_10"/>
<dbReference type="RefSeq" id="WP_008584853.1">
    <property type="nucleotide sequence ID" value="NZ_CP007035.1"/>
</dbReference>
<keyword evidence="5 7" id="KW-1133">Transmembrane helix</keyword>
<evidence type="ECO:0000256" key="5">
    <source>
        <dbReference type="ARBA" id="ARBA00022989"/>
    </source>
</evidence>
<dbReference type="Proteomes" id="UP000003586">
    <property type="component" value="Chromosome"/>
</dbReference>
<dbReference type="eggNOG" id="COG3264">
    <property type="taxonomic scope" value="Bacteria"/>
</dbReference>
<dbReference type="InterPro" id="IPR052702">
    <property type="entry name" value="MscS-like_channel"/>
</dbReference>
<evidence type="ECO:0000259" key="8">
    <source>
        <dbReference type="Pfam" id="PF00924"/>
    </source>
</evidence>
<organism evidence="9 10">
    <name type="scientific">Niabella soli DSM 19437</name>
    <dbReference type="NCBI Taxonomy" id="929713"/>
    <lineage>
        <taxon>Bacteria</taxon>
        <taxon>Pseudomonadati</taxon>
        <taxon>Bacteroidota</taxon>
        <taxon>Chitinophagia</taxon>
        <taxon>Chitinophagales</taxon>
        <taxon>Chitinophagaceae</taxon>
        <taxon>Niabella</taxon>
    </lineage>
</organism>
<dbReference type="KEGG" id="nso:NIASO_07725"/>
<protein>
    <submittedName>
        <fullName evidence="9">Mechanosensitive ion channel protein</fullName>
    </submittedName>
</protein>
<keyword evidence="4 7" id="KW-0812">Transmembrane</keyword>
<feature type="transmembrane region" description="Helical" evidence="7">
    <location>
        <begin position="309"/>
        <end position="324"/>
    </location>
</feature>
<dbReference type="Gene3D" id="1.10.287.1260">
    <property type="match status" value="1"/>
</dbReference>
<dbReference type="EMBL" id="CP007035">
    <property type="protein sequence ID" value="AHF15074.1"/>
    <property type="molecule type" value="Genomic_DNA"/>
</dbReference>
<dbReference type="STRING" id="929713.NIASO_07725"/>
<comment type="similarity">
    <text evidence="2">Belongs to the MscS (TC 1.A.23) family.</text>
</comment>
<gene>
    <name evidence="9" type="ORF">NIASO_07725</name>
</gene>
<dbReference type="InterPro" id="IPR023408">
    <property type="entry name" value="MscS_beta-dom_sf"/>
</dbReference>
<feature type="transmembrane region" description="Helical" evidence="7">
    <location>
        <begin position="442"/>
        <end position="462"/>
    </location>
</feature>
<feature type="transmembrane region" description="Helical" evidence="7">
    <location>
        <begin position="360"/>
        <end position="379"/>
    </location>
</feature>
<feature type="transmembrane region" description="Helical" evidence="7">
    <location>
        <begin position="535"/>
        <end position="555"/>
    </location>
</feature>
<accession>W0F0U7</accession>
<dbReference type="SUPFAM" id="SSF82861">
    <property type="entry name" value="Mechanosensitive channel protein MscS (YggB), transmembrane region"/>
    <property type="match status" value="1"/>
</dbReference>
<dbReference type="AlphaFoldDB" id="W0F0U7"/>
<evidence type="ECO:0000313" key="10">
    <source>
        <dbReference type="Proteomes" id="UP000003586"/>
    </source>
</evidence>
<feature type="transmembrane region" description="Helical" evidence="7">
    <location>
        <begin position="414"/>
        <end position="436"/>
    </location>
</feature>
<dbReference type="InterPro" id="IPR010920">
    <property type="entry name" value="LSM_dom_sf"/>
</dbReference>
<feature type="transmembrane region" description="Helical" evidence="7">
    <location>
        <begin position="268"/>
        <end position="288"/>
    </location>
</feature>
<keyword evidence="10" id="KW-1185">Reference proteome</keyword>
<evidence type="ECO:0000256" key="4">
    <source>
        <dbReference type="ARBA" id="ARBA00022692"/>
    </source>
</evidence>
<dbReference type="Pfam" id="PF00924">
    <property type="entry name" value="MS_channel_2nd"/>
    <property type="match status" value="1"/>
</dbReference>
<feature type="transmembrane region" description="Helical" evidence="7">
    <location>
        <begin position="385"/>
        <end position="402"/>
    </location>
</feature>
<dbReference type="SUPFAM" id="SSF50182">
    <property type="entry name" value="Sm-like ribonucleoproteins"/>
    <property type="match status" value="1"/>
</dbReference>
<comment type="subcellular location">
    <subcellularLocation>
        <location evidence="1">Cell membrane</location>
        <topology evidence="1">Multi-pass membrane protein</topology>
    </subcellularLocation>
</comment>
<dbReference type="OrthoDB" id="9809206at2"/>
<keyword evidence="3" id="KW-1003">Cell membrane</keyword>
<dbReference type="GO" id="GO:0005886">
    <property type="term" value="C:plasma membrane"/>
    <property type="evidence" value="ECO:0007669"/>
    <property type="project" value="UniProtKB-SubCell"/>
</dbReference>
<dbReference type="Gene3D" id="2.30.30.60">
    <property type="match status" value="1"/>
</dbReference>
<evidence type="ECO:0000256" key="1">
    <source>
        <dbReference type="ARBA" id="ARBA00004651"/>
    </source>
</evidence>
<dbReference type="InterPro" id="IPR011066">
    <property type="entry name" value="MscS_channel_C_sf"/>
</dbReference>
<dbReference type="PANTHER" id="PTHR30347:SF1">
    <property type="entry name" value="MECHANOSENSITIVE CHANNEL MSCK"/>
    <property type="match status" value="1"/>
</dbReference>
<evidence type="ECO:0000256" key="2">
    <source>
        <dbReference type="ARBA" id="ARBA00008017"/>
    </source>
</evidence>
<evidence type="ECO:0000313" key="9">
    <source>
        <dbReference type="EMBL" id="AHF15074.1"/>
    </source>
</evidence>
<dbReference type="GO" id="GO:0008381">
    <property type="term" value="F:mechanosensitive monoatomic ion channel activity"/>
    <property type="evidence" value="ECO:0007669"/>
    <property type="project" value="UniProtKB-ARBA"/>
</dbReference>
<reference evidence="9 10" key="1">
    <citation type="submission" date="2013-12" db="EMBL/GenBank/DDBJ databases">
        <authorList>
            <consortium name="DOE Joint Genome Institute"/>
            <person name="Eisen J."/>
            <person name="Huntemann M."/>
            <person name="Han J."/>
            <person name="Chen A."/>
            <person name="Kyrpides N."/>
            <person name="Mavromatis K."/>
            <person name="Markowitz V."/>
            <person name="Palaniappan K."/>
            <person name="Ivanova N."/>
            <person name="Schaumberg A."/>
            <person name="Pati A."/>
            <person name="Liolios K."/>
            <person name="Nordberg H.P."/>
            <person name="Cantor M.N."/>
            <person name="Hua S.X."/>
            <person name="Woyke T."/>
        </authorList>
    </citation>
    <scope>NUCLEOTIDE SEQUENCE [LARGE SCALE GENOMIC DNA]</scope>
    <source>
        <strain evidence="10">DSM 19437</strain>
    </source>
</reference>
<sequence length="785" mass="88046">MSSVPAFLKKQFCIIVFLLLGCIVNAQTQPRRAQGPSVLADTNDVTNADYLAGLQKVYEALNKVPVVTGSFERIPDLEKELSDNDSAISLLKQRLSFNTRTFNLQNLHMFRALLNELSENEQDYRQTIATYDTALISIKKELLHLRKDSLIRKVFRTPALRDSFALQVNDIRTKWKIADSLLTGNTTSINNLKSKIAANGLAIQELLYQTAAQLKAVGPRAFQKDRSYIWQRSPVNAAKKRFARRAQLLSNEKQIANYYFKYTRSDRLSLVLISLAFFLWVAFSYRGLIRTHKLAALNELELRLLSARPWWLSLIFLFTLIPAFELEAPALYIELMQVLLALALSRFFYKKIPKDGYKYWLLFVALFLTVPLLRIIFTTFSVERWFILLVNIGALALGVLVLKKYQSFYKSFRLCYSATLLFVTLNLLALFANILGRSTLTQLFYTTAFYALLYAVGLTVTIQSLREAFLVHIKNCRAQKGYTDHFEWKPVATDITKVLSLVAVILWLLLLAVNLDLFDSLTTSMGAFLSKPRKLGGFSITFGGIFLCIGIIWLANFLQKYIAYFFGETGEDAIEHVNAQHSRLLITRLVLLVTGFFLAVAASGLPIDKITVIIGALSVGIGLGLQSIVNNFISGIILIFDRTIRVGDVVELSSRKGKVKEIGIRSSTLLSDEGADIIIPNGDILSHNIINWTLSNNMVRSSVTLIISKTTDIETLSNAIAEAVTATNGVAAAKPPAIYISPISAKWSTLKVFFWSDLSGATTIKNRVTETLYAKLKELEIAIPE</sequence>